<organism evidence="2 3">
    <name type="scientific">Dendrobium thyrsiflorum</name>
    <name type="common">Pinecone-like raceme dendrobium</name>
    <name type="synonym">Orchid</name>
    <dbReference type="NCBI Taxonomy" id="117978"/>
    <lineage>
        <taxon>Eukaryota</taxon>
        <taxon>Viridiplantae</taxon>
        <taxon>Streptophyta</taxon>
        <taxon>Embryophyta</taxon>
        <taxon>Tracheophyta</taxon>
        <taxon>Spermatophyta</taxon>
        <taxon>Magnoliopsida</taxon>
        <taxon>Liliopsida</taxon>
        <taxon>Asparagales</taxon>
        <taxon>Orchidaceae</taxon>
        <taxon>Epidendroideae</taxon>
        <taxon>Malaxideae</taxon>
        <taxon>Dendrobiinae</taxon>
        <taxon>Dendrobium</taxon>
    </lineage>
</organism>
<keyword evidence="1" id="KW-1133">Transmembrane helix</keyword>
<protein>
    <submittedName>
        <fullName evidence="2">Uncharacterized protein</fullName>
    </submittedName>
</protein>
<feature type="transmembrane region" description="Helical" evidence="1">
    <location>
        <begin position="43"/>
        <end position="64"/>
    </location>
</feature>
<name>A0ABD0VGI9_DENTH</name>
<dbReference type="Proteomes" id="UP001552299">
    <property type="component" value="Unassembled WGS sequence"/>
</dbReference>
<proteinExistence type="predicted"/>
<gene>
    <name evidence="2" type="ORF">M5K25_008878</name>
</gene>
<accession>A0ABD0VGI9</accession>
<keyword evidence="1" id="KW-0812">Transmembrane</keyword>
<evidence type="ECO:0000313" key="3">
    <source>
        <dbReference type="Proteomes" id="UP001552299"/>
    </source>
</evidence>
<evidence type="ECO:0000313" key="2">
    <source>
        <dbReference type="EMBL" id="KAL0921771.1"/>
    </source>
</evidence>
<comment type="caution">
    <text evidence="2">The sequence shown here is derived from an EMBL/GenBank/DDBJ whole genome shotgun (WGS) entry which is preliminary data.</text>
</comment>
<reference evidence="2 3" key="1">
    <citation type="journal article" date="2024" name="Plant Biotechnol. J.">
        <title>Dendrobium thyrsiflorum genome and its molecular insights into genes involved in important horticultural traits.</title>
        <authorList>
            <person name="Chen B."/>
            <person name="Wang J.Y."/>
            <person name="Zheng P.J."/>
            <person name="Li K.L."/>
            <person name="Liang Y.M."/>
            <person name="Chen X.F."/>
            <person name="Zhang C."/>
            <person name="Zhao X."/>
            <person name="He X."/>
            <person name="Zhang G.Q."/>
            <person name="Liu Z.J."/>
            <person name="Xu Q."/>
        </authorList>
    </citation>
    <scope>NUCLEOTIDE SEQUENCE [LARGE SCALE GENOMIC DNA]</scope>
    <source>
        <strain evidence="2">GZMU011</strain>
    </source>
</reference>
<sequence length="85" mass="9789">MFLLLLLYQPYEASLTVVAKLLYVFQWEETFREGELLQQFDGLLLANFISFVNLSTFAVVVNGLRCHSLREKGSEFRQLPDVSSV</sequence>
<evidence type="ECO:0000256" key="1">
    <source>
        <dbReference type="SAM" id="Phobius"/>
    </source>
</evidence>
<keyword evidence="3" id="KW-1185">Reference proteome</keyword>
<keyword evidence="1" id="KW-0472">Membrane</keyword>
<dbReference type="EMBL" id="JANQDX010000007">
    <property type="protein sequence ID" value="KAL0921771.1"/>
    <property type="molecule type" value="Genomic_DNA"/>
</dbReference>
<dbReference type="AlphaFoldDB" id="A0ABD0VGI9"/>